<dbReference type="Proteomes" id="UP000814140">
    <property type="component" value="Unassembled WGS sequence"/>
</dbReference>
<name>A0ACB8SLR9_9AGAM</name>
<keyword evidence="2" id="KW-1185">Reference proteome</keyword>
<accession>A0ACB8SLR9</accession>
<reference evidence="1" key="1">
    <citation type="submission" date="2021-03" db="EMBL/GenBank/DDBJ databases">
        <authorList>
            <consortium name="DOE Joint Genome Institute"/>
            <person name="Ahrendt S."/>
            <person name="Looney B.P."/>
            <person name="Miyauchi S."/>
            <person name="Morin E."/>
            <person name="Drula E."/>
            <person name="Courty P.E."/>
            <person name="Chicoki N."/>
            <person name="Fauchery L."/>
            <person name="Kohler A."/>
            <person name="Kuo A."/>
            <person name="Labutti K."/>
            <person name="Pangilinan J."/>
            <person name="Lipzen A."/>
            <person name="Riley R."/>
            <person name="Andreopoulos W."/>
            <person name="He G."/>
            <person name="Johnson J."/>
            <person name="Barry K.W."/>
            <person name="Grigoriev I.V."/>
            <person name="Nagy L."/>
            <person name="Hibbett D."/>
            <person name="Henrissat B."/>
            <person name="Matheny P.B."/>
            <person name="Labbe J."/>
            <person name="Martin F."/>
        </authorList>
    </citation>
    <scope>NUCLEOTIDE SEQUENCE</scope>
    <source>
        <strain evidence="1">HHB10654</strain>
    </source>
</reference>
<dbReference type="EMBL" id="MU277257">
    <property type="protein sequence ID" value="KAI0056813.1"/>
    <property type="molecule type" value="Genomic_DNA"/>
</dbReference>
<reference evidence="1" key="2">
    <citation type="journal article" date="2022" name="New Phytol.">
        <title>Evolutionary transition to the ectomycorrhizal habit in the genomes of a hyperdiverse lineage of mushroom-forming fungi.</title>
        <authorList>
            <person name="Looney B."/>
            <person name="Miyauchi S."/>
            <person name="Morin E."/>
            <person name="Drula E."/>
            <person name="Courty P.E."/>
            <person name="Kohler A."/>
            <person name="Kuo A."/>
            <person name="LaButti K."/>
            <person name="Pangilinan J."/>
            <person name="Lipzen A."/>
            <person name="Riley R."/>
            <person name="Andreopoulos W."/>
            <person name="He G."/>
            <person name="Johnson J."/>
            <person name="Nolan M."/>
            <person name="Tritt A."/>
            <person name="Barry K.W."/>
            <person name="Grigoriev I.V."/>
            <person name="Nagy L.G."/>
            <person name="Hibbett D."/>
            <person name="Henrissat B."/>
            <person name="Matheny P.B."/>
            <person name="Labbe J."/>
            <person name="Martin F.M."/>
        </authorList>
    </citation>
    <scope>NUCLEOTIDE SEQUENCE</scope>
    <source>
        <strain evidence="1">HHB10654</strain>
    </source>
</reference>
<evidence type="ECO:0000313" key="1">
    <source>
        <dbReference type="EMBL" id="KAI0056813.1"/>
    </source>
</evidence>
<sequence>MPSEHGDLLFGPPTAPNSFKRSLDAINQLKRVLPPEVISTETWETARAAVKHACEAMPTYDVEDDLQDLGEELCALLLHLQEPESASKLVSQNDTVETALSLIENAAMCAEDYSKPEAKEQRKSTLEELSHAFAKVERNFDESKNTSFSATIYRRDQNPTAAPSVLAPDIRSEVGSVADSEHETRSVTFEEDDLLGDSLNPQFTPTHLLNLCCLEGTRKYYLDQIIAWFDDEEAPNVLWLCGGPGTGKTTISWNLIAELEKQQRSASEFFFRPGEHSPYMLWRTTAYKLAKFHPALKAAVYTALVEDSAVIHDIKTAFDTLVAKSLATTIDRFKGRGPVILIDGLDHCARSSDWDVLLQTLASWLDLPAQCKLVITSRHADDISKVFADKDIKRMELPTGDDTDSNTDADIRTYLDHRLAEIKAQNSSLPDTWPNPDDVAQLTTHSAGFFLWAKEAVDYVASVPDVEQQLSAVVTGGPGLKLEAIDVYLSGILYNTLGSSPTTGFRALIGAISHAKGPLTMDDLRFLFEDRFTSESIEAICVQTLPLISIGHDARHLSLRHRSIVGFLTDSKRCTDQAFFVDRGKSHRKMAIACLRVMHQGLKFNICDLPSSHGPNEDLANHAERVEKAIPSHLSYACKFWALHLHDVSDKRDNEIGPLLKKFLHEQLLFWLEVLSLIDEVDVAPRTLVAAAEWLESSDKDLAAFALDASRFTLTFREAIAYSVPHIYLSALPFSPPESRVFQQYKDRFPGTFKVTRDSRSSKGWPPMRFAFPTPSYVINLAMHPDGKRVAVATGESAVHVWNLTTGTSVLKFTGHNDTVRSVAYSPKARRLATAGDDRTIRIWDAETGKLLSGPYEVHNRRIRSIAWSPDGKMIASGSDDRMVIVITADTGVPVFEALPVHTDWVRSVAFTPDGRYVVSGSDDTTTLIWNVSTGSVVGDPLRGHTGYIRCITVSPDGKRLASGGDDSSIMMYDMETKARIGQFLRGHIGSVRGLTFSKDSKLLASCSDDWKICIWNVETGRRHCDALQGHTGYVSTIAFSPDMKQIVSGEENNVIRIWDMDALPMWRPDVESTAAFQTVTPMADGKTILSSDGSHIWKWQVNSGEVQATSFESSTEPIGTANHLAGIRSTAFSADGTRVATGGEDRAVYVWDTDTGKALVGPLEGHTDTIYSVAFSLDGKQIVSGSDDTRVFVWNAETGATVCGPLQGPHGSNVRAVCFSPDGKQVASASHDRSMVIWNIETGEPVFPTMRQHSDWVNAVAYSPNGRYLASASDDNTTLIWDVETGQVVFQPLKGHTYYLRTVAWSHDSTKIVSGGLDKDIFVFDVETGAVICGPLHGHAEYIYSVAFSPDDNKVISAAGDGTIRIWDISSRSFSQPASFNVHGDWVHAVSLSPDGSYVASGGDDCNVLVQDVSTGIERFPVLQGHRDWVRGLSYSFDGEVLASCSDDGTIRLWNTRTGESISDPFKGHAGSVRAISFAPDSKLLVSGGKDKTVRIWNTERPAESAFVQVIGRHSKVVSCVAFSPDGRHVVSGSISGDIAMHDVGFVIYPSNTVFRGEGSVSCVAFFQDGSRVVSAGTGPTLQVWDVETGNALLSIPKLHTGPVPSISVSPDCRYIISAGDDATIRMWDASTGAAQAVPLRGHQRKVLSIAISRDGHRLVSGSADNSVMVWHINLAKPTKWPESYVKQIRGIEFCAVDEGGFFSDSSTIADNGWIRGVQSELLLWVPPMARQGLWMPHTVGIMGAQETMIDFRQYMHGDGWVRCKAGSSEEILG</sequence>
<gene>
    <name evidence="1" type="ORF">BV25DRAFT_1535611</name>
</gene>
<comment type="caution">
    <text evidence="1">The sequence shown here is derived from an EMBL/GenBank/DDBJ whole genome shotgun (WGS) entry which is preliminary data.</text>
</comment>
<organism evidence="1 2">
    <name type="scientific">Artomyces pyxidatus</name>
    <dbReference type="NCBI Taxonomy" id="48021"/>
    <lineage>
        <taxon>Eukaryota</taxon>
        <taxon>Fungi</taxon>
        <taxon>Dikarya</taxon>
        <taxon>Basidiomycota</taxon>
        <taxon>Agaricomycotina</taxon>
        <taxon>Agaricomycetes</taxon>
        <taxon>Russulales</taxon>
        <taxon>Auriscalpiaceae</taxon>
        <taxon>Artomyces</taxon>
    </lineage>
</organism>
<proteinExistence type="predicted"/>
<evidence type="ECO:0000313" key="2">
    <source>
        <dbReference type="Proteomes" id="UP000814140"/>
    </source>
</evidence>
<protein>
    <submittedName>
        <fullName evidence="1">WD40 repeat-like protein</fullName>
    </submittedName>
</protein>